<keyword evidence="3" id="KW-0548">Nucleotidyltransferase</keyword>
<gene>
    <name evidence="7" type="primary">citG</name>
    <name evidence="7" type="ORF">AUCHE_16_00150</name>
</gene>
<dbReference type="eggNOG" id="COG1767">
    <property type="taxonomic scope" value="Bacteria"/>
</dbReference>
<protein>
    <submittedName>
        <fullName evidence="7">Triphosphoribosyl-dephospho-CoA synthase</fullName>
    </submittedName>
</protein>
<evidence type="ECO:0000313" key="8">
    <source>
        <dbReference type="Proteomes" id="UP000008495"/>
    </source>
</evidence>
<dbReference type="GO" id="GO:0050519">
    <property type="term" value="F:holo-citrate lyase synthase activity"/>
    <property type="evidence" value="ECO:0007669"/>
    <property type="project" value="UniProtKB-EC"/>
</dbReference>
<evidence type="ECO:0000256" key="6">
    <source>
        <dbReference type="ARBA" id="ARBA00048574"/>
    </source>
</evidence>
<dbReference type="Pfam" id="PF01874">
    <property type="entry name" value="CitG"/>
    <property type="match status" value="1"/>
</dbReference>
<dbReference type="InterPro" id="IPR005551">
    <property type="entry name" value="CitX"/>
</dbReference>
<dbReference type="GO" id="GO:0051191">
    <property type="term" value="P:prosthetic group biosynthetic process"/>
    <property type="evidence" value="ECO:0007669"/>
    <property type="project" value="InterPro"/>
</dbReference>
<proteinExistence type="predicted"/>
<dbReference type="Proteomes" id="UP000008495">
    <property type="component" value="Unassembled WGS sequence"/>
</dbReference>
<dbReference type="PANTHER" id="PTHR30201">
    <property type="entry name" value="TRIPHOSPHORIBOSYL-DEPHOSPHO-COA SYNTHASE"/>
    <property type="match status" value="1"/>
</dbReference>
<reference evidence="7 8" key="1">
    <citation type="submission" date="2012-08" db="EMBL/GenBank/DDBJ databases">
        <title>Whole genome shotgun sequence of Austwickia chelonae NBRC 105200.</title>
        <authorList>
            <person name="Yoshida I."/>
            <person name="Hosoyama A."/>
            <person name="Tsuchikane K."/>
            <person name="Katsumata H."/>
            <person name="Ando Y."/>
            <person name="Ohji S."/>
            <person name="Hamada M."/>
            <person name="Tamura T."/>
            <person name="Yamazoe A."/>
            <person name="Yamazaki S."/>
            <person name="Fujita N."/>
        </authorList>
    </citation>
    <scope>NUCLEOTIDE SEQUENCE [LARGE SCALE GENOMIC DNA]</scope>
    <source>
        <strain evidence="7 8">NBRC 105200</strain>
    </source>
</reference>
<sequence>MTAARPAEEVDLAEMLAARDSRAAAQSRLLAAAASVAGVDARRAGTGGDGSASASCVLSLSVVVPGPVKELPWVRPVFDEAVRVVEETCAEQGWPVHDVAGSTGARTGPEALWAVLAPGPQVKEVVSALEDHHPVGRLWDLDVVVARSDSGSPGTGPGDRPGIVPFPLSRADRGLPLRRCLVCGCAAAGCARSRRHGLPQVLAAARRVVGRWQVTRGGQLTPAAALAHDCLLAEVHHTPKPGLVDLRNTGAHQDMDVPLFEASAAALAPGLARCERIGVEQARRGEELPAALPRLREAGLWAEEQMAAATGGVNTHRGAIFAFGLLCAAVGWSVAAGRPVTVDAVCALVAATAEPTLADVAGGVPLTHGLVARAEHGMLGARGEAAGGFATVRGYALPAYARVLRSCGDPAAAAGQALLELMARNEDTNLVARGGPGAVDLVRARARGLLADGGVWAVGYEAAMWALDDELIAAGLSPGGVADLLGVTLFLARLDEVAPGRPGGSSR</sequence>
<keyword evidence="8" id="KW-1185">Reference proteome</keyword>
<evidence type="ECO:0000256" key="4">
    <source>
        <dbReference type="ARBA" id="ARBA00022741"/>
    </source>
</evidence>
<evidence type="ECO:0000313" key="7">
    <source>
        <dbReference type="EMBL" id="GAB78599.1"/>
    </source>
</evidence>
<dbReference type="PANTHER" id="PTHR30201:SF2">
    <property type="entry name" value="2-(5''-TRIPHOSPHORIBOSYL)-3'-DEPHOSPHOCOENZYME-A SYNTHASE"/>
    <property type="match status" value="1"/>
</dbReference>
<dbReference type="Pfam" id="PF03802">
    <property type="entry name" value="CitX"/>
    <property type="match status" value="1"/>
</dbReference>
<organism evidence="7 8">
    <name type="scientific">Austwickia chelonae NBRC 105200</name>
    <dbReference type="NCBI Taxonomy" id="1184607"/>
    <lineage>
        <taxon>Bacteria</taxon>
        <taxon>Bacillati</taxon>
        <taxon>Actinomycetota</taxon>
        <taxon>Actinomycetes</taxon>
        <taxon>Micrococcales</taxon>
        <taxon>Dermatophilaceae</taxon>
        <taxon>Austwickia</taxon>
    </lineage>
</organism>
<evidence type="ECO:0000256" key="2">
    <source>
        <dbReference type="ARBA" id="ARBA00022679"/>
    </source>
</evidence>
<dbReference type="GO" id="GO:0005524">
    <property type="term" value="F:ATP binding"/>
    <property type="evidence" value="ECO:0007669"/>
    <property type="project" value="UniProtKB-KW"/>
</dbReference>
<dbReference type="STRING" id="100225.SAMN05421595_2251"/>
<evidence type="ECO:0000256" key="3">
    <source>
        <dbReference type="ARBA" id="ARBA00022695"/>
    </source>
</evidence>
<evidence type="ECO:0000256" key="1">
    <source>
        <dbReference type="ARBA" id="ARBA00001210"/>
    </source>
</evidence>
<dbReference type="EMBL" id="BAGZ01000016">
    <property type="protein sequence ID" value="GAB78599.1"/>
    <property type="molecule type" value="Genomic_DNA"/>
</dbReference>
<dbReference type="RefSeq" id="WP_006503355.1">
    <property type="nucleotide sequence ID" value="NZ_BAGZ01000016.1"/>
</dbReference>
<name>K6VPF8_9MICO</name>
<dbReference type="Gene3D" id="1.10.4200.10">
    <property type="entry name" value="Triphosphoribosyl-dephospho-CoA protein"/>
    <property type="match status" value="1"/>
</dbReference>
<dbReference type="eggNOG" id="COG3697">
    <property type="taxonomic scope" value="Bacteria"/>
</dbReference>
<dbReference type="GO" id="GO:0046917">
    <property type="term" value="F:triphosphoribosyl-dephospho-CoA synthase activity"/>
    <property type="evidence" value="ECO:0007669"/>
    <property type="project" value="UniProtKB-EC"/>
</dbReference>
<comment type="catalytic activity">
    <reaction evidence="1">
        <text>3'-dephospho-CoA + ATP = 2'-(5''-triphospho-alpha-D-ribosyl)-3'-dephospho-CoA + adenine</text>
        <dbReference type="Rhea" id="RHEA:15117"/>
        <dbReference type="ChEBI" id="CHEBI:16708"/>
        <dbReference type="ChEBI" id="CHEBI:30616"/>
        <dbReference type="ChEBI" id="CHEBI:57328"/>
        <dbReference type="ChEBI" id="CHEBI:61378"/>
        <dbReference type="EC" id="2.4.2.52"/>
    </reaction>
</comment>
<dbReference type="OrthoDB" id="114886at2"/>
<evidence type="ECO:0000256" key="5">
    <source>
        <dbReference type="ARBA" id="ARBA00022840"/>
    </source>
</evidence>
<dbReference type="AlphaFoldDB" id="K6VPF8"/>
<dbReference type="InterPro" id="IPR002736">
    <property type="entry name" value="CitG"/>
</dbReference>
<keyword evidence="2" id="KW-0808">Transferase</keyword>
<accession>K6VPF8</accession>
<comment type="caution">
    <text evidence="7">The sequence shown here is derived from an EMBL/GenBank/DDBJ whole genome shotgun (WGS) entry which is preliminary data.</text>
</comment>
<keyword evidence="4" id="KW-0547">Nucleotide-binding</keyword>
<keyword evidence="5" id="KW-0067">ATP-binding</keyword>
<comment type="catalytic activity">
    <reaction evidence="6">
        <text>apo-[citrate lyase ACP] + 2'-(5''-triphospho-alpha-D-ribosyl)-3'-dephospho-CoA = holo-[citrate lyase ACP] + diphosphate</text>
        <dbReference type="Rhea" id="RHEA:16333"/>
        <dbReference type="Rhea" id="RHEA-COMP:10157"/>
        <dbReference type="Rhea" id="RHEA-COMP:10158"/>
        <dbReference type="ChEBI" id="CHEBI:29999"/>
        <dbReference type="ChEBI" id="CHEBI:33019"/>
        <dbReference type="ChEBI" id="CHEBI:61378"/>
        <dbReference type="ChEBI" id="CHEBI:82683"/>
        <dbReference type="EC" id="2.7.7.61"/>
    </reaction>
</comment>